<dbReference type="PANTHER" id="PTHR13847">
    <property type="entry name" value="SARCOSINE DEHYDROGENASE-RELATED"/>
    <property type="match status" value="1"/>
</dbReference>
<feature type="region of interest" description="Disordered" evidence="1">
    <location>
        <begin position="27"/>
        <end position="73"/>
    </location>
</feature>
<evidence type="ECO:0000256" key="1">
    <source>
        <dbReference type="SAM" id="MobiDB-lite"/>
    </source>
</evidence>
<keyword evidence="4" id="KW-1185">Reference proteome</keyword>
<dbReference type="InterPro" id="IPR036188">
    <property type="entry name" value="FAD/NAD-bd_sf"/>
</dbReference>
<gene>
    <name evidence="3" type="ORF">CC86DRAFT_292552</name>
</gene>
<feature type="compositionally biased region" description="Pro residues" evidence="1">
    <location>
        <begin position="27"/>
        <end position="41"/>
    </location>
</feature>
<evidence type="ECO:0000259" key="2">
    <source>
        <dbReference type="Pfam" id="PF01266"/>
    </source>
</evidence>
<protein>
    <submittedName>
        <fullName evidence="3">DAO-domain-containing protein</fullName>
    </submittedName>
</protein>
<dbReference type="Proteomes" id="UP000799424">
    <property type="component" value="Unassembled WGS sequence"/>
</dbReference>
<dbReference type="AlphaFoldDB" id="A0A6A6ZZF6"/>
<organism evidence="3 4">
    <name type="scientific">Ophiobolus disseminans</name>
    <dbReference type="NCBI Taxonomy" id="1469910"/>
    <lineage>
        <taxon>Eukaryota</taxon>
        <taxon>Fungi</taxon>
        <taxon>Dikarya</taxon>
        <taxon>Ascomycota</taxon>
        <taxon>Pezizomycotina</taxon>
        <taxon>Dothideomycetes</taxon>
        <taxon>Pleosporomycetidae</taxon>
        <taxon>Pleosporales</taxon>
        <taxon>Pleosporineae</taxon>
        <taxon>Phaeosphaeriaceae</taxon>
        <taxon>Ophiobolus</taxon>
    </lineage>
</organism>
<name>A0A6A6ZZF6_9PLEO</name>
<dbReference type="PANTHER" id="PTHR13847:SF279">
    <property type="entry name" value="FAD DEPENDENT OXIDOREDUCTASE DOMAIN-CONTAINING PROTEIN-RELATED"/>
    <property type="match status" value="1"/>
</dbReference>
<evidence type="ECO:0000313" key="3">
    <source>
        <dbReference type="EMBL" id="KAF2826253.1"/>
    </source>
</evidence>
<reference evidence="3" key="1">
    <citation type="journal article" date="2020" name="Stud. Mycol.">
        <title>101 Dothideomycetes genomes: a test case for predicting lifestyles and emergence of pathogens.</title>
        <authorList>
            <person name="Haridas S."/>
            <person name="Albert R."/>
            <person name="Binder M."/>
            <person name="Bloem J."/>
            <person name="Labutti K."/>
            <person name="Salamov A."/>
            <person name="Andreopoulos B."/>
            <person name="Baker S."/>
            <person name="Barry K."/>
            <person name="Bills G."/>
            <person name="Bluhm B."/>
            <person name="Cannon C."/>
            <person name="Castanera R."/>
            <person name="Culley D."/>
            <person name="Daum C."/>
            <person name="Ezra D."/>
            <person name="Gonzalez J."/>
            <person name="Henrissat B."/>
            <person name="Kuo A."/>
            <person name="Liang C."/>
            <person name="Lipzen A."/>
            <person name="Lutzoni F."/>
            <person name="Magnuson J."/>
            <person name="Mondo S."/>
            <person name="Nolan M."/>
            <person name="Ohm R."/>
            <person name="Pangilinan J."/>
            <person name="Park H.-J."/>
            <person name="Ramirez L."/>
            <person name="Alfaro M."/>
            <person name="Sun H."/>
            <person name="Tritt A."/>
            <person name="Yoshinaga Y."/>
            <person name="Zwiers L.-H."/>
            <person name="Turgeon B."/>
            <person name="Goodwin S."/>
            <person name="Spatafora J."/>
            <person name="Crous P."/>
            <person name="Grigoriev I."/>
        </authorList>
    </citation>
    <scope>NUCLEOTIDE SEQUENCE</scope>
    <source>
        <strain evidence="3">CBS 113818</strain>
    </source>
</reference>
<dbReference type="OrthoDB" id="429143at2759"/>
<feature type="compositionally biased region" description="Pro residues" evidence="1">
    <location>
        <begin position="48"/>
        <end position="58"/>
    </location>
</feature>
<dbReference type="Gene3D" id="3.30.9.10">
    <property type="entry name" value="D-Amino Acid Oxidase, subunit A, domain 2"/>
    <property type="match status" value="1"/>
</dbReference>
<dbReference type="GO" id="GO:0005737">
    <property type="term" value="C:cytoplasm"/>
    <property type="evidence" value="ECO:0007669"/>
    <property type="project" value="TreeGrafter"/>
</dbReference>
<dbReference type="Gene3D" id="3.50.50.60">
    <property type="entry name" value="FAD/NAD(P)-binding domain"/>
    <property type="match status" value="1"/>
</dbReference>
<proteinExistence type="predicted"/>
<sequence>MATKHTHHYLPAQLQWSSVESSFLSLPIPPSHNHPHQPPPFLKLQPPKSYPSPTPYPPTGSANPTNTPIYAPHPTSLNNVPSCIHSASTILTSPGDIAIIGSGLSGMLTLYHILSTAPAHSRPNVMLFEARELCSGATARNGGHAKVKIATLVGKESGGERDKMQAYVAGVIQELERIVVAEGLGEECEFEVRRSLDVFLHEGECEKMKGVYDAAILKGEYWARNIDFVGADEAEKASGVKGAVGAFICPAASFWPYKLATGILEVLIRRFPEHINVQTNTLVTSLEHGILHTPRGALHSEKIVLATNAWTAGLVPSFNGTITPVKGMACHIAPSHPHPVFPHLKTTYNIYFPPGADYLNPRPDGSIVVGGGAWLFPSKDSWYNNFNDAQRFASDVENHWRDGYMQNTFLGWEDSGAGPDSVWVGIMGSTDDGMPHVGRVPEDEYKGVWMLAGFNGGGMALIATAAKAVAKMVLEDLGFEDVKDEFGLLEGMGTSGRRLNKDGRGGVE</sequence>
<dbReference type="SUPFAM" id="SSF51905">
    <property type="entry name" value="FAD/NAD(P)-binding domain"/>
    <property type="match status" value="1"/>
</dbReference>
<dbReference type="InterPro" id="IPR006076">
    <property type="entry name" value="FAD-dep_OxRdtase"/>
</dbReference>
<accession>A0A6A6ZZF6</accession>
<evidence type="ECO:0000313" key="4">
    <source>
        <dbReference type="Proteomes" id="UP000799424"/>
    </source>
</evidence>
<feature type="domain" description="FAD dependent oxidoreductase" evidence="2">
    <location>
        <begin position="96"/>
        <end position="472"/>
    </location>
</feature>
<dbReference type="EMBL" id="MU006226">
    <property type="protein sequence ID" value="KAF2826253.1"/>
    <property type="molecule type" value="Genomic_DNA"/>
</dbReference>
<dbReference type="Pfam" id="PF01266">
    <property type="entry name" value="DAO"/>
    <property type="match status" value="1"/>
</dbReference>